<dbReference type="InterPro" id="IPR019587">
    <property type="entry name" value="Polyketide_cyclase/dehydratase"/>
</dbReference>
<comment type="caution">
    <text evidence="2">The sequence shown here is derived from an EMBL/GenBank/DDBJ whole genome shotgun (WGS) entry which is preliminary data.</text>
</comment>
<sequence length="234" mass="26507">MTEPIYVETHVRAPLDRVWELTQDTDLHPRWDARFSRITPVEELAGGGYRFRYELRLPLHTLAGTGTSLGERHRPDGTRTSALRFTTPDRLSPLGPGRGYWRYVPTADGVTFVTGYDYAPGWGSLLDRLVLRRVVGWLTAWSFDRLRIWAETGTEPERWPLASVLAVWRPDRPRASRCRRAPLRTADRADPPTRDARGAAHGPRPPGTRRRPRTDPAPSVMDDAPATLDQLEAP</sequence>
<dbReference type="Gene3D" id="3.30.530.20">
    <property type="match status" value="1"/>
</dbReference>
<organism evidence="2 3">
    <name type="scientific">Cellulomonas cellasea</name>
    <dbReference type="NCBI Taxonomy" id="43670"/>
    <lineage>
        <taxon>Bacteria</taxon>
        <taxon>Bacillati</taxon>
        <taxon>Actinomycetota</taxon>
        <taxon>Actinomycetes</taxon>
        <taxon>Micrococcales</taxon>
        <taxon>Cellulomonadaceae</taxon>
        <taxon>Cellulomonas</taxon>
    </lineage>
</organism>
<feature type="region of interest" description="Disordered" evidence="1">
    <location>
        <begin position="176"/>
        <end position="234"/>
    </location>
</feature>
<dbReference type="EMBL" id="JACHVX010000005">
    <property type="protein sequence ID" value="MBB2924580.1"/>
    <property type="molecule type" value="Genomic_DNA"/>
</dbReference>
<accession>A0A7W4YC25</accession>
<dbReference type="Proteomes" id="UP000518206">
    <property type="component" value="Unassembled WGS sequence"/>
</dbReference>
<feature type="compositionally biased region" description="Basic and acidic residues" evidence="1">
    <location>
        <begin position="185"/>
        <end position="198"/>
    </location>
</feature>
<dbReference type="AlphaFoldDB" id="A0A7W4YC25"/>
<dbReference type="Pfam" id="PF10604">
    <property type="entry name" value="Polyketide_cyc2"/>
    <property type="match status" value="1"/>
</dbReference>
<reference evidence="2 3" key="2">
    <citation type="submission" date="2020-08" db="EMBL/GenBank/DDBJ databases">
        <authorList>
            <person name="Partida-Martinez L."/>
            <person name="Huntemann M."/>
            <person name="Clum A."/>
            <person name="Wang J."/>
            <person name="Palaniappan K."/>
            <person name="Ritter S."/>
            <person name="Chen I.-M."/>
            <person name="Stamatis D."/>
            <person name="Reddy T."/>
            <person name="O'Malley R."/>
            <person name="Daum C."/>
            <person name="Shapiro N."/>
            <person name="Ivanova N."/>
            <person name="Kyrpides N."/>
            <person name="Woyke T."/>
        </authorList>
    </citation>
    <scope>NUCLEOTIDE SEQUENCE [LARGE SCALE GENOMIC DNA]</scope>
    <source>
        <strain evidence="2 3">RAS26</strain>
    </source>
</reference>
<protein>
    <recommendedName>
        <fullName evidence="4">Polyketide cyclase</fullName>
    </recommendedName>
</protein>
<evidence type="ECO:0000313" key="3">
    <source>
        <dbReference type="Proteomes" id="UP000518206"/>
    </source>
</evidence>
<dbReference type="RefSeq" id="WP_311702116.1">
    <property type="nucleotide sequence ID" value="NZ_JACHVX010000005.1"/>
</dbReference>
<evidence type="ECO:0008006" key="4">
    <source>
        <dbReference type="Google" id="ProtNLM"/>
    </source>
</evidence>
<dbReference type="SUPFAM" id="SSF55961">
    <property type="entry name" value="Bet v1-like"/>
    <property type="match status" value="1"/>
</dbReference>
<evidence type="ECO:0000313" key="2">
    <source>
        <dbReference type="EMBL" id="MBB2924580.1"/>
    </source>
</evidence>
<name>A0A7W4YC25_9CELL</name>
<reference evidence="2 3" key="1">
    <citation type="submission" date="2020-08" db="EMBL/GenBank/DDBJ databases">
        <title>The Agave Microbiome: Exploring the role of microbial communities in plant adaptations to desert environments.</title>
        <authorList>
            <person name="Partida-Martinez L.P."/>
        </authorList>
    </citation>
    <scope>NUCLEOTIDE SEQUENCE [LARGE SCALE GENOMIC DNA]</scope>
    <source>
        <strain evidence="2 3">RAS26</strain>
    </source>
</reference>
<dbReference type="InterPro" id="IPR023393">
    <property type="entry name" value="START-like_dom_sf"/>
</dbReference>
<proteinExistence type="predicted"/>
<evidence type="ECO:0000256" key="1">
    <source>
        <dbReference type="SAM" id="MobiDB-lite"/>
    </source>
</evidence>
<dbReference type="CDD" id="cd07812">
    <property type="entry name" value="SRPBCC"/>
    <property type="match status" value="1"/>
</dbReference>
<gene>
    <name evidence="2" type="ORF">FHR80_003513</name>
</gene>